<keyword evidence="18" id="KW-1185">Reference proteome</keyword>
<sequence length="899" mass="97442">MLPPAAKMAPATTIPSARHKYGALQRFHSQVSPAAAGDDEGYKVEAPWPFLALKVHPSGNSTTGQQGAAKDWSWRHLPALGFLWRAALPPKEVRHWLALDWGSEAECQESGPSALQARLGVSARFLLPASPSRRPPFSGSLSAHPFRAFPAVSSRGCSAEPPLLSGGASFLPSSGSPVLLQGRKGRRGGSRLSPFAGGESQARPGRKAEASASPWDFPGRPPSQRPSRQTRPLPPPSLPPSLRQGASRTATPSIPCAPPGSEPVRGRVNTAPQFRFIPEVEAGLLCAAFSWMPFLFRSKGPPPGVLLPIAALARATNRRPPSLHRPDGACAVANVVSAELRDFRGCVSGPCRKWGRDSPVNRRRRPPSDQSASSSSSSSANEMAASAVRRGLLGPARRLGLAGSRRFSSGGGYPGTPLTAPLPGLPKPTFAGLDGPEGFETEVSALEGGLRVASQRRFGPFCTLGVLINSGSRYEAKYTGGISHFLEKLAFSSTAQFSSKDEILLTLEKHGGICDCQVSRDTTMYAISADSRGLDPMVSLLADVVLQPRLSDEEIEMTRMAVRFELQDLNMRPDPEPLLTEMIHAAAYRGNTVGLNRFCPAENIEKIDRALLHSYLRNYYTPDRMVLAGVGIEHQQLVDCARKYFLGAVPVWGSRKAEDVDKSVAQYTGGILKLEKDMSDVSLGPTPIPELAHIMIGLESCSFLEEDFIPFAVLNMMMGGGGSFSAGGPGKGMFTRLYLNVLNRHHWMYNATSYHHSYEDTGLLCIHASADPRQVREMVEIITREFVLMAGTLGEVELERAKTQLRSMLMMNLESRPVIFEDVGRQVLATGGRKLPQELCVLIDKVSAGDIRRVATKMLRKRPAVAALGDLRELPSYEDLQAALASKDGRLPRVYRLFR</sequence>
<comment type="subcellular location">
    <subcellularLocation>
        <location evidence="2">Mitochondrion inner membrane</location>
    </subcellularLocation>
    <subcellularLocation>
        <location evidence="3">Mitochondrion matrix</location>
    </subcellularLocation>
</comment>
<dbReference type="FunFam" id="3.30.830.10:FF:000014">
    <property type="entry name" value="Mitochondrial-processing peptidase alpha subunit, mitochondrial"/>
    <property type="match status" value="1"/>
</dbReference>
<dbReference type="GO" id="GO:0004222">
    <property type="term" value="F:metalloendopeptidase activity"/>
    <property type="evidence" value="ECO:0007669"/>
    <property type="project" value="InterPro"/>
</dbReference>
<keyword evidence="10" id="KW-0472">Membrane</keyword>
<feature type="domain" description="Peptidase M16 N-terminal" evidence="15">
    <location>
        <begin position="451"/>
        <end position="600"/>
    </location>
</feature>
<feature type="region of interest" description="Disordered" evidence="14">
    <location>
        <begin position="404"/>
        <end position="431"/>
    </location>
</feature>
<evidence type="ECO:0000256" key="3">
    <source>
        <dbReference type="ARBA" id="ARBA00004305"/>
    </source>
</evidence>
<dbReference type="Pfam" id="PF00675">
    <property type="entry name" value="Peptidase_M16"/>
    <property type="match status" value="1"/>
</dbReference>
<feature type="domain" description="Peptidase M16 C-terminal" evidence="16">
    <location>
        <begin position="606"/>
        <end position="805"/>
    </location>
</feature>
<keyword evidence="9" id="KW-0496">Mitochondrion</keyword>
<dbReference type="PROSITE" id="PS00143">
    <property type="entry name" value="INSULINASE"/>
    <property type="match status" value="1"/>
</dbReference>
<reference evidence="17 18" key="1">
    <citation type="journal article" date="2024" name="Proc. Natl. Acad. Sci. U.S.A.">
        <title>The genetic regulatory architecture and epigenomic basis for age-related changes in rattlesnake venom.</title>
        <authorList>
            <person name="Hogan M.P."/>
            <person name="Holding M.L."/>
            <person name="Nystrom G.S."/>
            <person name="Colston T.J."/>
            <person name="Bartlett D.A."/>
            <person name="Mason A.J."/>
            <person name="Ellsworth S.A."/>
            <person name="Rautsaw R.M."/>
            <person name="Lawrence K.C."/>
            <person name="Strickland J.L."/>
            <person name="He B."/>
            <person name="Fraser P."/>
            <person name="Margres M.J."/>
            <person name="Gilbert D.M."/>
            <person name="Gibbs H.L."/>
            <person name="Parkinson C.L."/>
            <person name="Rokyta D.R."/>
        </authorList>
    </citation>
    <scope>NUCLEOTIDE SEQUENCE [LARGE SCALE GENOMIC DNA]</scope>
    <source>
        <strain evidence="17">DRR0105</strain>
    </source>
</reference>
<dbReference type="GO" id="GO:0005743">
    <property type="term" value="C:mitochondrial inner membrane"/>
    <property type="evidence" value="ECO:0007669"/>
    <property type="project" value="UniProtKB-SubCell"/>
</dbReference>
<evidence type="ECO:0000256" key="7">
    <source>
        <dbReference type="ARBA" id="ARBA00022792"/>
    </source>
</evidence>
<dbReference type="Proteomes" id="UP001474421">
    <property type="component" value="Unassembled WGS sequence"/>
</dbReference>
<organism evidence="17 18">
    <name type="scientific">Crotalus adamanteus</name>
    <name type="common">Eastern diamondback rattlesnake</name>
    <dbReference type="NCBI Taxonomy" id="8729"/>
    <lineage>
        <taxon>Eukaryota</taxon>
        <taxon>Metazoa</taxon>
        <taxon>Chordata</taxon>
        <taxon>Craniata</taxon>
        <taxon>Vertebrata</taxon>
        <taxon>Euteleostomi</taxon>
        <taxon>Lepidosauria</taxon>
        <taxon>Squamata</taxon>
        <taxon>Bifurcata</taxon>
        <taxon>Unidentata</taxon>
        <taxon>Episquamata</taxon>
        <taxon>Toxicofera</taxon>
        <taxon>Serpentes</taxon>
        <taxon>Colubroidea</taxon>
        <taxon>Viperidae</taxon>
        <taxon>Crotalinae</taxon>
        <taxon>Crotalus</taxon>
    </lineage>
</organism>
<comment type="subunit">
    <text evidence="5">Heterodimer of PMPCA (alpha) and PMPCB (beta) subunits, forming the mitochondrial processing protease (MPP) in which PMPCA is involved in substrate recognition and binding and PMPCB is the catalytic subunit.</text>
</comment>
<accession>A0AAW1ASW2</accession>
<dbReference type="Pfam" id="PF05193">
    <property type="entry name" value="Peptidase_M16_C"/>
    <property type="match status" value="1"/>
</dbReference>
<dbReference type="AlphaFoldDB" id="A0AAW1ASW2"/>
<evidence type="ECO:0000256" key="4">
    <source>
        <dbReference type="ARBA" id="ARBA00007261"/>
    </source>
</evidence>
<proteinExistence type="inferred from homology"/>
<evidence type="ECO:0000256" key="11">
    <source>
        <dbReference type="ARBA" id="ARBA00030006"/>
    </source>
</evidence>
<comment type="caution">
    <text evidence="17">The sequence shown here is derived from an EMBL/GenBank/DDBJ whole genome shotgun (WGS) entry which is preliminary data.</text>
</comment>
<comment type="function">
    <text evidence="1">Substrate recognition and binding subunit of the essential mitochondrial processing protease (MPP), which cleaves the mitochondrial sequence off newly imported precursors proteins.</text>
</comment>
<dbReference type="FunFam" id="3.30.830.10:FF:000010">
    <property type="entry name" value="Mitochondrial-processing peptidase alpha subunit, mitochondrial"/>
    <property type="match status" value="1"/>
</dbReference>
<dbReference type="GO" id="GO:0046872">
    <property type="term" value="F:metal ion binding"/>
    <property type="evidence" value="ECO:0007669"/>
    <property type="project" value="InterPro"/>
</dbReference>
<dbReference type="Gene3D" id="3.30.830.10">
    <property type="entry name" value="Metalloenzyme, LuxS/M16 peptidase-like"/>
    <property type="match status" value="2"/>
</dbReference>
<evidence type="ECO:0000256" key="8">
    <source>
        <dbReference type="ARBA" id="ARBA00022946"/>
    </source>
</evidence>
<dbReference type="InterPro" id="IPR011249">
    <property type="entry name" value="Metalloenz_LuxS/M16"/>
</dbReference>
<evidence type="ECO:0000256" key="10">
    <source>
        <dbReference type="ARBA" id="ARBA00023136"/>
    </source>
</evidence>
<gene>
    <name evidence="17" type="ORF">NXF25_017375</name>
</gene>
<dbReference type="InterPro" id="IPR001431">
    <property type="entry name" value="Pept_M16_Zn_BS"/>
</dbReference>
<evidence type="ECO:0000256" key="13">
    <source>
        <dbReference type="RuleBase" id="RU004447"/>
    </source>
</evidence>
<dbReference type="SUPFAM" id="SSF63411">
    <property type="entry name" value="LuxS/MPP-like metallohydrolase"/>
    <property type="match status" value="2"/>
</dbReference>
<evidence type="ECO:0000256" key="6">
    <source>
        <dbReference type="ARBA" id="ARBA00016741"/>
    </source>
</evidence>
<evidence type="ECO:0000313" key="18">
    <source>
        <dbReference type="Proteomes" id="UP001474421"/>
    </source>
</evidence>
<comment type="similarity">
    <text evidence="4 13">Belongs to the peptidase M16 family.</text>
</comment>
<evidence type="ECO:0000259" key="15">
    <source>
        <dbReference type="Pfam" id="PF00675"/>
    </source>
</evidence>
<dbReference type="InterPro" id="IPR050361">
    <property type="entry name" value="MPP/UQCRC_Complex"/>
</dbReference>
<evidence type="ECO:0000256" key="2">
    <source>
        <dbReference type="ARBA" id="ARBA00004273"/>
    </source>
</evidence>
<keyword evidence="7" id="KW-0999">Mitochondrion inner membrane</keyword>
<dbReference type="InterPro" id="IPR011765">
    <property type="entry name" value="Pept_M16_N"/>
</dbReference>
<evidence type="ECO:0000259" key="16">
    <source>
        <dbReference type="Pfam" id="PF05193"/>
    </source>
</evidence>
<evidence type="ECO:0000256" key="1">
    <source>
        <dbReference type="ARBA" id="ARBA00002123"/>
    </source>
</evidence>
<dbReference type="EMBL" id="JAOTOJ010000016">
    <property type="protein sequence ID" value="KAK9392531.1"/>
    <property type="molecule type" value="Genomic_DNA"/>
</dbReference>
<evidence type="ECO:0000313" key="17">
    <source>
        <dbReference type="EMBL" id="KAK9392531.1"/>
    </source>
</evidence>
<dbReference type="PANTHER" id="PTHR11851">
    <property type="entry name" value="METALLOPROTEASE"/>
    <property type="match status" value="1"/>
</dbReference>
<dbReference type="GO" id="GO:0006627">
    <property type="term" value="P:protein processing involved in protein targeting to mitochondrion"/>
    <property type="evidence" value="ECO:0007669"/>
    <property type="project" value="TreeGrafter"/>
</dbReference>
<protein>
    <recommendedName>
        <fullName evidence="6">Mitochondrial-processing peptidase subunit alpha</fullName>
    </recommendedName>
    <alternativeName>
        <fullName evidence="11">Alpha-MPP</fullName>
    </alternativeName>
    <alternativeName>
        <fullName evidence="12">Inactive zinc metalloprotease alpha</fullName>
    </alternativeName>
</protein>
<dbReference type="InterPro" id="IPR007863">
    <property type="entry name" value="Peptidase_M16_C"/>
</dbReference>
<evidence type="ECO:0000256" key="9">
    <source>
        <dbReference type="ARBA" id="ARBA00023128"/>
    </source>
</evidence>
<feature type="compositionally biased region" description="Low complexity" evidence="14">
    <location>
        <begin position="368"/>
        <end position="386"/>
    </location>
</feature>
<dbReference type="PANTHER" id="PTHR11851:SF49">
    <property type="entry name" value="MITOCHONDRIAL-PROCESSING PEPTIDASE SUBUNIT ALPHA"/>
    <property type="match status" value="1"/>
</dbReference>
<dbReference type="GO" id="GO:0005759">
    <property type="term" value="C:mitochondrial matrix"/>
    <property type="evidence" value="ECO:0007669"/>
    <property type="project" value="UniProtKB-SubCell"/>
</dbReference>
<evidence type="ECO:0000256" key="5">
    <source>
        <dbReference type="ARBA" id="ARBA00011587"/>
    </source>
</evidence>
<evidence type="ECO:0000256" key="14">
    <source>
        <dbReference type="SAM" id="MobiDB-lite"/>
    </source>
</evidence>
<name>A0AAW1ASW2_CROAD</name>
<evidence type="ECO:0000256" key="12">
    <source>
        <dbReference type="ARBA" id="ARBA00032315"/>
    </source>
</evidence>
<keyword evidence="8" id="KW-0809">Transit peptide</keyword>
<feature type="region of interest" description="Disordered" evidence="14">
    <location>
        <begin position="354"/>
        <end position="386"/>
    </location>
</feature>
<feature type="region of interest" description="Disordered" evidence="14">
    <location>
        <begin position="168"/>
        <end position="265"/>
    </location>
</feature>